<sequence length="342" mass="35114">MAITAEQRRQAILALVRERGTVRLADLAAQLGQAAVTIRRDVATLADDGLVRRSHGAVSVLAEERAATGERVVGVLVPTVDGYFDEVVDGANEVAARTGGRLVLTIADTGAAGNRAQVAQLLESGAEALLLTPDGDAGWIRDLPVPVVLVERPPPADSPLAELDSVASDHGHGVLVALRHFTALGHTSVLLAARSDTPTALAVRAGYAAGMPMAGLTAQPVVDIAGGPGGMAGVAAALAERVAAGTRAVLVHNDRAAIALPPLLRAHGLHLPDDIALISYDDVFARLAAPPLTAVAPPKKAVGVAAMELAMRRLRGGSDLPAHHIRLLPRLRVRTSCGAGPS</sequence>
<reference evidence="5" key="1">
    <citation type="submission" date="2020-11" db="EMBL/GenBank/DDBJ databases">
        <title>Sequencing the genomes of 1000 actinobacteria strains.</title>
        <authorList>
            <person name="Klenk H.-P."/>
        </authorList>
    </citation>
    <scope>NUCLEOTIDE SEQUENCE</scope>
    <source>
        <strain evidence="5">DSM 45356</strain>
    </source>
</reference>
<dbReference type="AlphaFoldDB" id="A0A8J7GI00"/>
<dbReference type="InterPro" id="IPR028082">
    <property type="entry name" value="Peripla_BP_I"/>
</dbReference>
<dbReference type="GO" id="GO:0003700">
    <property type="term" value="F:DNA-binding transcription factor activity"/>
    <property type="evidence" value="ECO:0007669"/>
    <property type="project" value="InterPro"/>
</dbReference>
<dbReference type="SMART" id="SM00420">
    <property type="entry name" value="HTH_DEOR"/>
    <property type="match status" value="1"/>
</dbReference>
<evidence type="ECO:0000259" key="4">
    <source>
        <dbReference type="PROSITE" id="PS51000"/>
    </source>
</evidence>
<dbReference type="Pfam" id="PF13377">
    <property type="entry name" value="Peripla_BP_3"/>
    <property type="match status" value="1"/>
</dbReference>
<dbReference type="PROSITE" id="PS00894">
    <property type="entry name" value="HTH_DEOR_1"/>
    <property type="match status" value="1"/>
</dbReference>
<evidence type="ECO:0000313" key="5">
    <source>
        <dbReference type="EMBL" id="MBG6137060.1"/>
    </source>
</evidence>
<dbReference type="Proteomes" id="UP000622552">
    <property type="component" value="Unassembled WGS sequence"/>
</dbReference>
<dbReference type="PANTHER" id="PTHR30146:SF155">
    <property type="entry name" value="ALANINE RACEMASE"/>
    <property type="match status" value="1"/>
</dbReference>
<dbReference type="GO" id="GO:0000976">
    <property type="term" value="F:transcription cis-regulatory region binding"/>
    <property type="evidence" value="ECO:0007669"/>
    <property type="project" value="TreeGrafter"/>
</dbReference>
<dbReference type="Gene3D" id="1.10.10.10">
    <property type="entry name" value="Winged helix-like DNA-binding domain superfamily/Winged helix DNA-binding domain"/>
    <property type="match status" value="1"/>
</dbReference>
<keyword evidence="3" id="KW-0804">Transcription</keyword>
<protein>
    <submittedName>
        <fullName evidence="5">DNA-binding LacI/PurR family transcriptional regulator</fullName>
    </submittedName>
</protein>
<dbReference type="InterPro" id="IPR046335">
    <property type="entry name" value="LacI/GalR-like_sensor"/>
</dbReference>
<dbReference type="SUPFAM" id="SSF46785">
    <property type="entry name" value="Winged helix' DNA-binding domain"/>
    <property type="match status" value="1"/>
</dbReference>
<evidence type="ECO:0000256" key="1">
    <source>
        <dbReference type="ARBA" id="ARBA00023015"/>
    </source>
</evidence>
<keyword evidence="6" id="KW-1185">Reference proteome</keyword>
<keyword evidence="1" id="KW-0805">Transcription regulation</keyword>
<accession>A0A8J7GI00</accession>
<dbReference type="PANTHER" id="PTHR30146">
    <property type="entry name" value="LACI-RELATED TRANSCRIPTIONAL REPRESSOR"/>
    <property type="match status" value="1"/>
</dbReference>
<dbReference type="InterPro" id="IPR001034">
    <property type="entry name" value="DeoR_HTH"/>
</dbReference>
<dbReference type="InterPro" id="IPR018356">
    <property type="entry name" value="Tscrpt_reg_HTH_DeoR_CS"/>
</dbReference>
<evidence type="ECO:0000256" key="2">
    <source>
        <dbReference type="ARBA" id="ARBA00023125"/>
    </source>
</evidence>
<feature type="domain" description="HTH deoR-type" evidence="4">
    <location>
        <begin position="5"/>
        <end position="60"/>
    </location>
</feature>
<gene>
    <name evidence="5" type="ORF">IW245_003254</name>
</gene>
<comment type="caution">
    <text evidence="5">The sequence shown here is derived from an EMBL/GenBank/DDBJ whole genome shotgun (WGS) entry which is preliminary data.</text>
</comment>
<evidence type="ECO:0000256" key="3">
    <source>
        <dbReference type="ARBA" id="ARBA00023163"/>
    </source>
</evidence>
<dbReference type="Pfam" id="PF08220">
    <property type="entry name" value="HTH_DeoR"/>
    <property type="match status" value="1"/>
</dbReference>
<evidence type="ECO:0000313" key="6">
    <source>
        <dbReference type="Proteomes" id="UP000622552"/>
    </source>
</evidence>
<name>A0A8J7GI00_9ACTN</name>
<dbReference type="CDD" id="cd06267">
    <property type="entry name" value="PBP1_LacI_sugar_binding-like"/>
    <property type="match status" value="1"/>
</dbReference>
<dbReference type="PROSITE" id="PS51000">
    <property type="entry name" value="HTH_DEOR_2"/>
    <property type="match status" value="1"/>
</dbReference>
<dbReference type="Gene3D" id="3.40.50.2300">
    <property type="match status" value="2"/>
</dbReference>
<dbReference type="InterPro" id="IPR036388">
    <property type="entry name" value="WH-like_DNA-bd_sf"/>
</dbReference>
<dbReference type="InterPro" id="IPR036390">
    <property type="entry name" value="WH_DNA-bd_sf"/>
</dbReference>
<keyword evidence="2 5" id="KW-0238">DNA-binding</keyword>
<dbReference type="RefSeq" id="WP_197003967.1">
    <property type="nucleotide sequence ID" value="NZ_BONS01000022.1"/>
</dbReference>
<organism evidence="5 6">
    <name type="scientific">Longispora fulva</name>
    <dbReference type="NCBI Taxonomy" id="619741"/>
    <lineage>
        <taxon>Bacteria</taxon>
        <taxon>Bacillati</taxon>
        <taxon>Actinomycetota</taxon>
        <taxon>Actinomycetes</taxon>
        <taxon>Micromonosporales</taxon>
        <taxon>Micromonosporaceae</taxon>
        <taxon>Longispora</taxon>
    </lineage>
</organism>
<dbReference type="SUPFAM" id="SSF53822">
    <property type="entry name" value="Periplasmic binding protein-like I"/>
    <property type="match status" value="1"/>
</dbReference>
<proteinExistence type="predicted"/>
<dbReference type="EMBL" id="JADOUF010000001">
    <property type="protein sequence ID" value="MBG6137060.1"/>
    <property type="molecule type" value="Genomic_DNA"/>
</dbReference>